<dbReference type="GO" id="GO:0000015">
    <property type="term" value="C:phosphopyruvate hydratase complex"/>
    <property type="evidence" value="ECO:0007669"/>
    <property type="project" value="InterPro"/>
</dbReference>
<evidence type="ECO:0000313" key="8">
    <source>
        <dbReference type="Proteomes" id="UP000541444"/>
    </source>
</evidence>
<evidence type="ECO:0000256" key="4">
    <source>
        <dbReference type="ARBA" id="ARBA00023152"/>
    </source>
</evidence>
<comment type="similarity">
    <text evidence="2">Belongs to the enolase family.</text>
</comment>
<dbReference type="InterPro" id="IPR036849">
    <property type="entry name" value="Enolase-like_C_sf"/>
</dbReference>
<comment type="pathway">
    <text evidence="1">Carbohydrate degradation; glycolysis; pyruvate from D-glyceraldehyde 3-phosphate: step 4/5.</text>
</comment>
<evidence type="ECO:0000256" key="3">
    <source>
        <dbReference type="ARBA" id="ARBA00012058"/>
    </source>
</evidence>
<protein>
    <recommendedName>
        <fullName evidence="3">phosphopyruvate hydratase</fullName>
        <ecNumber evidence="3">4.2.1.11</ecNumber>
    </recommendedName>
</protein>
<dbReference type="SUPFAM" id="SSF51604">
    <property type="entry name" value="Enolase C-terminal domain-like"/>
    <property type="match status" value="1"/>
</dbReference>
<dbReference type="PANTHER" id="PTHR11902">
    <property type="entry name" value="ENOLASE"/>
    <property type="match status" value="1"/>
</dbReference>
<keyword evidence="5" id="KW-0456">Lyase</keyword>
<proteinExistence type="inferred from homology"/>
<dbReference type="Proteomes" id="UP000541444">
    <property type="component" value="Unassembled WGS sequence"/>
</dbReference>
<dbReference type="AlphaFoldDB" id="A0A7J7NT04"/>
<feature type="domain" description="Enolase C-terminal TIM barrel" evidence="6">
    <location>
        <begin position="384"/>
        <end position="580"/>
    </location>
</feature>
<dbReference type="Gene3D" id="3.20.20.120">
    <property type="entry name" value="Enolase-like C-terminal domain"/>
    <property type="match status" value="1"/>
</dbReference>
<dbReference type="InterPro" id="IPR000941">
    <property type="entry name" value="Enolase"/>
</dbReference>
<organism evidence="7 8">
    <name type="scientific">Kingdonia uniflora</name>
    <dbReference type="NCBI Taxonomy" id="39325"/>
    <lineage>
        <taxon>Eukaryota</taxon>
        <taxon>Viridiplantae</taxon>
        <taxon>Streptophyta</taxon>
        <taxon>Embryophyta</taxon>
        <taxon>Tracheophyta</taxon>
        <taxon>Spermatophyta</taxon>
        <taxon>Magnoliopsida</taxon>
        <taxon>Ranunculales</taxon>
        <taxon>Circaeasteraceae</taxon>
        <taxon>Kingdonia</taxon>
    </lineage>
</organism>
<evidence type="ECO:0000259" key="6">
    <source>
        <dbReference type="SMART" id="SM01192"/>
    </source>
</evidence>
<accession>A0A7J7NT04</accession>
<keyword evidence="4" id="KW-0324">Glycolysis</keyword>
<dbReference type="PANTHER" id="PTHR11902:SF56">
    <property type="entry name" value="CYTOSOLIC ENOLASE 3"/>
    <property type="match status" value="1"/>
</dbReference>
<evidence type="ECO:0000256" key="2">
    <source>
        <dbReference type="ARBA" id="ARBA00009604"/>
    </source>
</evidence>
<name>A0A7J7NT04_9MAGN</name>
<dbReference type="EMBL" id="JACGCM010000601">
    <property type="protein sequence ID" value="KAF6170180.1"/>
    <property type="molecule type" value="Genomic_DNA"/>
</dbReference>
<evidence type="ECO:0000256" key="5">
    <source>
        <dbReference type="ARBA" id="ARBA00023239"/>
    </source>
</evidence>
<dbReference type="InterPro" id="IPR020810">
    <property type="entry name" value="Enolase_C"/>
</dbReference>
<sequence>MHMVKLTRNQMASIETEDVEIIEAQEDIKGHYANAYTTKFEASEVQFTDEFMNHNPKEVTPSENISLTAMPTDQEIQTVFSLNSDSSPGPDALNRAYLRGYKDVWVVSDSCAALRSSAMATGKQLEIHQTDFHNSQNIKGFKCNKYNSGIILKHMICGAMGANLVKMSWFCSIAIEEMSSRIDESNGSGEILVYSRFQFDEIIDEGMEQASRAFGEVAFGYSWVSTEDLVVSLEDFTKEKPVKISTDIKKLRELVSEGTMMGLPFQDSSIKNEMVYSLYFPVCNELVNNGASQRKRDRLEMSEPPEAQLTSSIGFGVKSDVKIALINDPCESDPFSEAPCKDSDSCTLDISKLLERPLTSPIELDVKIVEKATPMHETCESCPDSEVPCRDPVACMIEIGNDVHIESNLVLQKSSAVSGEKADHTKENMVVHDNMEPEDDIDDARQIFMDKHVSTVSPEGTKYDLDFKVPNKSGQNFKTGEDMIEMYTQLGKDYLIVSIEEPFDKDDWEHTKLFTCLGICQEVHLKTSVLQVEGDDLLMSNPKRIEKTIGELTCNALLLKLLRIEEELGDETVYAGENWR</sequence>
<dbReference type="GO" id="GO:0004634">
    <property type="term" value="F:phosphopyruvate hydratase activity"/>
    <property type="evidence" value="ECO:0007669"/>
    <property type="project" value="UniProtKB-EC"/>
</dbReference>
<reference evidence="7 8" key="1">
    <citation type="journal article" date="2020" name="IScience">
        <title>Genome Sequencing of the Endangered Kingdonia uniflora (Circaeasteraceae, Ranunculales) Reveals Potential Mechanisms of Evolutionary Specialization.</title>
        <authorList>
            <person name="Sun Y."/>
            <person name="Deng T."/>
            <person name="Zhang A."/>
            <person name="Moore M.J."/>
            <person name="Landis J.B."/>
            <person name="Lin N."/>
            <person name="Zhang H."/>
            <person name="Zhang X."/>
            <person name="Huang J."/>
            <person name="Zhang X."/>
            <person name="Sun H."/>
            <person name="Wang H."/>
        </authorList>
    </citation>
    <scope>NUCLEOTIDE SEQUENCE [LARGE SCALE GENOMIC DNA]</scope>
    <source>
        <strain evidence="7">TB1705</strain>
        <tissue evidence="7">Leaf</tissue>
    </source>
</reference>
<dbReference type="OrthoDB" id="31113at2759"/>
<evidence type="ECO:0000256" key="1">
    <source>
        <dbReference type="ARBA" id="ARBA00005031"/>
    </source>
</evidence>
<dbReference type="GO" id="GO:0000287">
    <property type="term" value="F:magnesium ion binding"/>
    <property type="evidence" value="ECO:0007669"/>
    <property type="project" value="InterPro"/>
</dbReference>
<dbReference type="SMART" id="SM01192">
    <property type="entry name" value="Enolase_C"/>
    <property type="match status" value="1"/>
</dbReference>
<dbReference type="UniPathway" id="UPA00109">
    <property type="reaction ID" value="UER00187"/>
</dbReference>
<comment type="caution">
    <text evidence="7">The sequence shown here is derived from an EMBL/GenBank/DDBJ whole genome shotgun (WGS) entry which is preliminary data.</text>
</comment>
<dbReference type="GO" id="GO:0006096">
    <property type="term" value="P:glycolytic process"/>
    <property type="evidence" value="ECO:0007669"/>
    <property type="project" value="UniProtKB-UniPathway"/>
</dbReference>
<evidence type="ECO:0000313" key="7">
    <source>
        <dbReference type="EMBL" id="KAF6170180.1"/>
    </source>
</evidence>
<keyword evidence="8" id="KW-1185">Reference proteome</keyword>
<dbReference type="EC" id="4.2.1.11" evidence="3"/>
<gene>
    <name evidence="7" type="ORF">GIB67_038713</name>
</gene>
<dbReference type="Pfam" id="PF00113">
    <property type="entry name" value="Enolase_C"/>
    <property type="match status" value="1"/>
</dbReference>